<dbReference type="Pfam" id="PF00534">
    <property type="entry name" value="Glycos_transf_1"/>
    <property type="match status" value="1"/>
</dbReference>
<evidence type="ECO:0000313" key="3">
    <source>
        <dbReference type="EMBL" id="OHA49710.1"/>
    </source>
</evidence>
<evidence type="ECO:0008006" key="5">
    <source>
        <dbReference type="Google" id="ProtNLM"/>
    </source>
</evidence>
<comment type="caution">
    <text evidence="3">The sequence shown here is derived from an EMBL/GenBank/DDBJ whole genome shotgun (WGS) entry which is preliminary data.</text>
</comment>
<dbReference type="PANTHER" id="PTHR12526:SF630">
    <property type="entry name" value="GLYCOSYLTRANSFERASE"/>
    <property type="match status" value="1"/>
</dbReference>
<dbReference type="GO" id="GO:0016757">
    <property type="term" value="F:glycosyltransferase activity"/>
    <property type="evidence" value="ECO:0007669"/>
    <property type="project" value="InterPro"/>
</dbReference>
<dbReference type="SUPFAM" id="SSF53756">
    <property type="entry name" value="UDP-Glycosyltransferase/glycogen phosphorylase"/>
    <property type="match status" value="1"/>
</dbReference>
<name>A0A1G2PN04_9BACT</name>
<feature type="domain" description="Glycosyltransferase subfamily 4-like N-terminal" evidence="2">
    <location>
        <begin position="143"/>
        <end position="220"/>
    </location>
</feature>
<dbReference type="Pfam" id="PF13439">
    <property type="entry name" value="Glyco_transf_4"/>
    <property type="match status" value="1"/>
</dbReference>
<evidence type="ECO:0000259" key="2">
    <source>
        <dbReference type="Pfam" id="PF13439"/>
    </source>
</evidence>
<dbReference type="InterPro" id="IPR001296">
    <property type="entry name" value="Glyco_trans_1"/>
</dbReference>
<protein>
    <recommendedName>
        <fullName evidence="5">Glycosyl transferase family 1 domain-containing protein</fullName>
    </recommendedName>
</protein>
<proteinExistence type="predicted"/>
<dbReference type="EMBL" id="MHSU01000028">
    <property type="protein sequence ID" value="OHA49710.1"/>
    <property type="molecule type" value="Genomic_DNA"/>
</dbReference>
<gene>
    <name evidence="3" type="ORF">A2W59_02140</name>
</gene>
<dbReference type="PANTHER" id="PTHR12526">
    <property type="entry name" value="GLYCOSYLTRANSFERASE"/>
    <property type="match status" value="1"/>
</dbReference>
<evidence type="ECO:0000313" key="4">
    <source>
        <dbReference type="Proteomes" id="UP000178646"/>
    </source>
</evidence>
<evidence type="ECO:0000259" key="1">
    <source>
        <dbReference type="Pfam" id="PF00534"/>
    </source>
</evidence>
<sequence length="380" mass="42374">MPNKSTKKILFIITKSVWGGAQKYVFDLTTNLPKDSFEPVIAGGGKGIMAGKIISAGLPYLEIKSFQRDISFWKEIVSFFEILKILFKTKPDIVHVSSSKAGGVAGLANFIYSAAKKMTKTFRMTPPYGREGERALLSSDNYLAVKPPKGGLTAIFTIHGWAFLESRPKWQIFLIKLASKITCLFYDKIICVSRNDYNEAIKNKIAPALKLTVVHNGIEPADYNFQERTEKEFTVGTIGEATKNKGHKYLIEASKNFPDIKLNIISNISNASKYLKNFDIFVLPSLKEGLPYVILEAGLAGLPIIASNVGGIPEIIKNGKEGLLVPPANPEELAVAIKKLIEDKTLRENLAKNLHEKIKKEFSLEKMLKETISQYLKFYH</sequence>
<accession>A0A1G2PN04</accession>
<reference evidence="3 4" key="1">
    <citation type="journal article" date="2016" name="Nat. Commun.">
        <title>Thousands of microbial genomes shed light on interconnected biogeochemical processes in an aquifer system.</title>
        <authorList>
            <person name="Anantharaman K."/>
            <person name="Brown C.T."/>
            <person name="Hug L.A."/>
            <person name="Sharon I."/>
            <person name="Castelle C.J."/>
            <person name="Probst A.J."/>
            <person name="Thomas B.C."/>
            <person name="Singh A."/>
            <person name="Wilkins M.J."/>
            <person name="Karaoz U."/>
            <person name="Brodie E.L."/>
            <person name="Williams K.H."/>
            <person name="Hubbard S.S."/>
            <person name="Banfield J.F."/>
        </authorList>
    </citation>
    <scope>NUCLEOTIDE SEQUENCE [LARGE SCALE GENOMIC DNA]</scope>
</reference>
<dbReference type="Proteomes" id="UP000178646">
    <property type="component" value="Unassembled WGS sequence"/>
</dbReference>
<dbReference type="AlphaFoldDB" id="A0A1G2PN04"/>
<organism evidence="3 4">
    <name type="scientific">Candidatus Terrybacteria bacterium RIFCSPHIGHO2_02_41_19</name>
    <dbReference type="NCBI Taxonomy" id="1802364"/>
    <lineage>
        <taxon>Bacteria</taxon>
        <taxon>Candidatus Terryibacteriota</taxon>
    </lineage>
</organism>
<dbReference type="InterPro" id="IPR028098">
    <property type="entry name" value="Glyco_trans_4-like_N"/>
</dbReference>
<dbReference type="Gene3D" id="3.40.50.2000">
    <property type="entry name" value="Glycogen Phosphorylase B"/>
    <property type="match status" value="3"/>
</dbReference>
<feature type="domain" description="Glycosyl transferase family 1" evidence="1">
    <location>
        <begin position="264"/>
        <end position="353"/>
    </location>
</feature>